<reference evidence="1 2" key="1">
    <citation type="submission" date="2018-01" db="EMBL/GenBank/DDBJ databases">
        <title>Novel co-symbiosis in the lucinid bivalve Phacoides pectinatus.</title>
        <authorList>
            <person name="Lim S.J."/>
            <person name="Davis B.G."/>
            <person name="Gill D.E."/>
            <person name="Engel A.S."/>
            <person name="Anderson L.C."/>
            <person name="Campbell B.J."/>
        </authorList>
    </citation>
    <scope>NUCLEOTIDE SEQUENCE [LARGE SCALE GENOMIC DNA]</scope>
    <source>
        <strain evidence="1">N3_P5</strain>
    </source>
</reference>
<sequence>MTEAPKNGTTQNFDGKDCIYYDGYWIRYYPIPKDTLANRKMLIDSLTKRTFHHTESGINTPGEKLEEAQRAFDNETHPAKKRVNGAMLAGALFNRATDIFTAIVELEEKGVKVSHHNELMRQCAECFKRALELGKQVKHYSGHEGIDELWGEPFKAFAQPLTAVFESRYRKIAATVRAIEEITRTLGRSLGGEARFKGAQPLIKAYAAAAIEQVETMRGDINFFRVWPAFVSAREALEEFDPPDAKDAPSDREKLERGKKLIRSGVNLITYLAEARVPMPKSTQEYLDECIQFRDTP</sequence>
<organism evidence="1 2">
    <name type="scientific">Candidatus Sedimenticola endophacoides</name>
    <dbReference type="NCBI Taxonomy" id="2548426"/>
    <lineage>
        <taxon>Bacteria</taxon>
        <taxon>Pseudomonadati</taxon>
        <taxon>Pseudomonadota</taxon>
        <taxon>Gammaproteobacteria</taxon>
        <taxon>Chromatiales</taxon>
        <taxon>Sedimenticolaceae</taxon>
        <taxon>Sedimenticola</taxon>
    </lineage>
</organism>
<accession>A0A6N4DXL5</accession>
<name>A0A6N4DXL5_9GAMM</name>
<comment type="caution">
    <text evidence="1">The sequence shown here is derived from an EMBL/GenBank/DDBJ whole genome shotgun (WGS) entry which is preliminary data.</text>
</comment>
<dbReference type="Proteomes" id="UP000250928">
    <property type="component" value="Unassembled WGS sequence"/>
</dbReference>
<dbReference type="AlphaFoldDB" id="A0A6N4DXL5"/>
<protein>
    <submittedName>
        <fullName evidence="1">Uncharacterized protein</fullName>
    </submittedName>
</protein>
<evidence type="ECO:0000313" key="2">
    <source>
        <dbReference type="Proteomes" id="UP000250928"/>
    </source>
</evidence>
<proteinExistence type="predicted"/>
<evidence type="ECO:0000313" key="1">
    <source>
        <dbReference type="EMBL" id="PUE01536.1"/>
    </source>
</evidence>
<gene>
    <name evidence="1" type="ORF">C3L24_07800</name>
</gene>
<dbReference type="EMBL" id="PQCO01000199">
    <property type="protein sequence ID" value="PUE01536.1"/>
    <property type="molecule type" value="Genomic_DNA"/>
</dbReference>